<name>A0AAD5X4P0_9FUNG</name>
<dbReference type="EMBL" id="JADGJD010000033">
    <property type="protein sequence ID" value="KAJ3056437.1"/>
    <property type="molecule type" value="Genomic_DNA"/>
</dbReference>
<organism evidence="2 3">
    <name type="scientific">Rhizophlyctis rosea</name>
    <dbReference type="NCBI Taxonomy" id="64517"/>
    <lineage>
        <taxon>Eukaryota</taxon>
        <taxon>Fungi</taxon>
        <taxon>Fungi incertae sedis</taxon>
        <taxon>Chytridiomycota</taxon>
        <taxon>Chytridiomycota incertae sedis</taxon>
        <taxon>Chytridiomycetes</taxon>
        <taxon>Rhizophlyctidales</taxon>
        <taxon>Rhizophlyctidaceae</taxon>
        <taxon>Rhizophlyctis</taxon>
    </lineage>
</organism>
<gene>
    <name evidence="2" type="ORF">HK097_006928</name>
</gene>
<comment type="caution">
    <text evidence="2">The sequence shown here is derived from an EMBL/GenBank/DDBJ whole genome shotgun (WGS) entry which is preliminary data.</text>
</comment>
<dbReference type="Proteomes" id="UP001212841">
    <property type="component" value="Unassembled WGS sequence"/>
</dbReference>
<keyword evidence="3" id="KW-1185">Reference proteome</keyword>
<sequence length="836" mass="90039">MFYRTARNDNALNLLDDAAHVVAALPDLTGADIEDFVALCSQQLLASWANTASPPDENNPADVSNGEQPTAPRPDLLCNKTDQLGVLGALEYIISSPLDTDDETAALRNELIDRCLDACQILPSLASEHVGNSWNEDHSLVEKFTHGLISRFIGIAFKFADSRQNIYRSVWTWSTELLSILITSGTRATILEPLSLLFGFLTAFKSSSTQVPPSEISNLNTLLSAILAPPFLKHIRTALKEDRRTERDTSEEPDGGPMVIRVEKAGGDAGVSVVGLGANGRYDALTLVMLAFDAVQHVMGEHFAFGEETDEPSVVAERISADNEEVSTWDKIATRPITSKLGKLDLQRNIGQTYEDCWNSGWRSAVAGWDDSETADGFVNVGAGNGDASGVDALVPAAIRAATYCVLHLGESPDDFVGRVALILTDKGDVPFLEEVRLDLYLTALEALECVARNIATSRPAITEIVLQFLSDPSPLFATFVDDISLNVLRQCASEVLKSCLALQQSSTVTQGCVYALIRSTRGAAGLGGGGLTTGEVVGVENALVQNGIVGLAGIAGVVKSREVRESIIPALTRLSGKTAYDDAVWEALGNVGLVADIDVFRDVVAIVIDEGKHGNRISKISHSLARMSARRPPIFANYYLEKILALFVDRAAALVSGTADSTLLQLLRDLAVIVKIICEQPSFSLPNPLSDELINLFRNFWIYNVLYVLLSNGTWPAEWQSALASISVRTPVLVLGKGEKGRKGRGAVEADVGGNSVLRGKFGEGVMTRIRTILLTLLPHYAVEMLRVRKGGIAPIKGNSNGISVGDTMLKYITEERLAGSDVWNVIEGVGDEVR</sequence>
<evidence type="ECO:0000313" key="3">
    <source>
        <dbReference type="Proteomes" id="UP001212841"/>
    </source>
</evidence>
<evidence type="ECO:0000313" key="2">
    <source>
        <dbReference type="EMBL" id="KAJ3056437.1"/>
    </source>
</evidence>
<feature type="region of interest" description="Disordered" evidence="1">
    <location>
        <begin position="50"/>
        <end position="75"/>
    </location>
</feature>
<reference evidence="2" key="1">
    <citation type="submission" date="2020-05" db="EMBL/GenBank/DDBJ databases">
        <title>Phylogenomic resolution of chytrid fungi.</title>
        <authorList>
            <person name="Stajich J.E."/>
            <person name="Amses K."/>
            <person name="Simmons R."/>
            <person name="Seto K."/>
            <person name="Myers J."/>
            <person name="Bonds A."/>
            <person name="Quandt C.A."/>
            <person name="Barry K."/>
            <person name="Liu P."/>
            <person name="Grigoriev I."/>
            <person name="Longcore J.E."/>
            <person name="James T.Y."/>
        </authorList>
    </citation>
    <scope>NUCLEOTIDE SEQUENCE</scope>
    <source>
        <strain evidence="2">JEL0318</strain>
    </source>
</reference>
<protein>
    <submittedName>
        <fullName evidence="2">Uncharacterized protein</fullName>
    </submittedName>
</protein>
<proteinExistence type="predicted"/>
<dbReference type="AlphaFoldDB" id="A0AAD5X4P0"/>
<evidence type="ECO:0000256" key="1">
    <source>
        <dbReference type="SAM" id="MobiDB-lite"/>
    </source>
</evidence>
<accession>A0AAD5X4P0</accession>